<evidence type="ECO:0000256" key="4">
    <source>
        <dbReference type="SAM" id="MobiDB-lite"/>
    </source>
</evidence>
<evidence type="ECO:0000256" key="2">
    <source>
        <dbReference type="HAMAP-Rule" id="MF_01139"/>
    </source>
</evidence>
<dbReference type="NCBIfam" id="TIGR00055">
    <property type="entry name" value="uppS"/>
    <property type="match status" value="1"/>
</dbReference>
<feature type="binding site" evidence="2">
    <location>
        <position position="86"/>
    </location>
    <ligand>
        <name>substrate</name>
    </ligand>
</feature>
<evidence type="ECO:0000313" key="5">
    <source>
        <dbReference type="EMBL" id="NGP77221.1"/>
    </source>
</evidence>
<name>A0A6M1SPB9_9BACT</name>
<dbReference type="Gene3D" id="3.40.1180.10">
    <property type="entry name" value="Decaprenyl diphosphate synthase-like"/>
    <property type="match status" value="1"/>
</dbReference>
<dbReference type="NCBIfam" id="NF011405">
    <property type="entry name" value="PRK14830.1"/>
    <property type="match status" value="1"/>
</dbReference>
<proteinExistence type="inferred from homology"/>
<evidence type="ECO:0000256" key="1">
    <source>
        <dbReference type="ARBA" id="ARBA00022679"/>
    </source>
</evidence>
<feature type="binding site" evidence="2">
    <location>
        <position position="88"/>
    </location>
    <ligand>
        <name>substrate</name>
    </ligand>
</feature>
<organism evidence="5 6">
    <name type="scientific">Halalkalibaculum roseum</name>
    <dbReference type="NCBI Taxonomy" id="2709311"/>
    <lineage>
        <taxon>Bacteria</taxon>
        <taxon>Pseudomonadati</taxon>
        <taxon>Balneolota</taxon>
        <taxon>Balneolia</taxon>
        <taxon>Balneolales</taxon>
        <taxon>Balneolaceae</taxon>
        <taxon>Halalkalibaculum</taxon>
    </lineage>
</organism>
<dbReference type="FunFam" id="3.40.1180.10:FF:000001">
    <property type="entry name" value="(2E,6E)-farnesyl-diphosphate-specific ditrans,polycis-undecaprenyl-diphosphate synthase"/>
    <property type="match status" value="1"/>
</dbReference>
<gene>
    <name evidence="5" type="ORF">G3570_11285</name>
</gene>
<feature type="binding site" evidence="2">
    <location>
        <position position="205"/>
    </location>
    <ligand>
        <name>substrate</name>
    </ligand>
</feature>
<dbReference type="HAMAP" id="MF_01139">
    <property type="entry name" value="ISPT"/>
    <property type="match status" value="1"/>
</dbReference>
<reference evidence="5 6" key="1">
    <citation type="submission" date="2020-02" db="EMBL/GenBank/DDBJ databases">
        <title>Balneolaceae bacterium YR4-1, complete genome.</title>
        <authorList>
            <person name="Li Y."/>
            <person name="Wu S."/>
        </authorList>
    </citation>
    <scope>NUCLEOTIDE SEQUENCE [LARGE SCALE GENOMIC DNA]</scope>
    <source>
        <strain evidence="5 6">YR4-1</strain>
    </source>
</reference>
<comment type="function">
    <text evidence="2">Catalyzes the condensation of isopentenyl diphosphate (IPP) with allylic pyrophosphates generating different type of terpenoids.</text>
</comment>
<feature type="binding site" evidence="2">
    <location>
        <begin position="82"/>
        <end position="84"/>
    </location>
    <ligand>
        <name>substrate</name>
    </ligand>
</feature>
<dbReference type="AlphaFoldDB" id="A0A6M1SPB9"/>
<dbReference type="PANTHER" id="PTHR10291:SF0">
    <property type="entry name" value="DEHYDRODOLICHYL DIPHOSPHATE SYNTHASE 2"/>
    <property type="match status" value="1"/>
</dbReference>
<comment type="similarity">
    <text evidence="2">Belongs to the UPP synthase family.</text>
</comment>
<comment type="cofactor">
    <cofactor evidence="2">
        <name>Mg(2+)</name>
        <dbReference type="ChEBI" id="CHEBI:18420"/>
    </cofactor>
    <text evidence="2">Binds 2 magnesium ions per subunit.</text>
</comment>
<feature type="region of interest" description="Disordered" evidence="4">
    <location>
        <begin position="257"/>
        <end position="276"/>
    </location>
</feature>
<dbReference type="Pfam" id="PF01255">
    <property type="entry name" value="Prenyltransf"/>
    <property type="match status" value="1"/>
</dbReference>
<feature type="binding site" evidence="2">
    <location>
        <begin position="38"/>
        <end position="41"/>
    </location>
    <ligand>
        <name>substrate</name>
    </ligand>
</feature>
<dbReference type="GO" id="GO:0016094">
    <property type="term" value="P:polyprenol biosynthetic process"/>
    <property type="evidence" value="ECO:0007669"/>
    <property type="project" value="TreeGrafter"/>
</dbReference>
<feature type="binding site" evidence="2">
    <location>
        <position position="42"/>
    </location>
    <ligand>
        <name>substrate</name>
    </ligand>
</feature>
<dbReference type="CDD" id="cd00475">
    <property type="entry name" value="Cis_IPPS"/>
    <property type="match status" value="1"/>
</dbReference>
<dbReference type="RefSeq" id="WP_165142348.1">
    <property type="nucleotide sequence ID" value="NZ_JAALLT010000003.1"/>
</dbReference>
<feature type="binding site" evidence="2">
    <location>
        <begin position="211"/>
        <end position="213"/>
    </location>
    <ligand>
        <name>substrate</name>
    </ligand>
</feature>
<dbReference type="InterPro" id="IPR001441">
    <property type="entry name" value="UPP_synth-like"/>
</dbReference>
<keyword evidence="6" id="KW-1185">Reference proteome</keyword>
<dbReference type="PANTHER" id="PTHR10291">
    <property type="entry name" value="DEHYDRODOLICHYL DIPHOSPHATE SYNTHASE FAMILY MEMBER"/>
    <property type="match status" value="1"/>
</dbReference>
<dbReference type="InterPro" id="IPR036424">
    <property type="entry name" value="UPP_synth-like_sf"/>
</dbReference>
<feature type="active site" evidence="2">
    <location>
        <position position="37"/>
    </location>
</feature>
<keyword evidence="3" id="KW-0175">Coiled coil</keyword>
<dbReference type="SUPFAM" id="SSF64005">
    <property type="entry name" value="Undecaprenyl diphosphate synthase"/>
    <property type="match status" value="1"/>
</dbReference>
<dbReference type="Proteomes" id="UP000473278">
    <property type="component" value="Unassembled WGS sequence"/>
</dbReference>
<keyword evidence="1 2" id="KW-0808">Transferase</keyword>
<feature type="active site" description="Proton acceptor" evidence="2">
    <location>
        <position position="85"/>
    </location>
</feature>
<feature type="binding site" evidence="2">
    <location>
        <position position="50"/>
    </location>
    <ligand>
        <name>substrate</name>
    </ligand>
</feature>
<dbReference type="EMBL" id="JAALLT010000003">
    <property type="protein sequence ID" value="NGP77221.1"/>
    <property type="molecule type" value="Genomic_DNA"/>
</dbReference>
<feature type="compositionally biased region" description="Basic and acidic residues" evidence="4">
    <location>
        <begin position="257"/>
        <end position="267"/>
    </location>
</feature>
<feature type="binding site" evidence="2">
    <location>
        <position position="37"/>
    </location>
    <ligand>
        <name>Mg(2+)</name>
        <dbReference type="ChEBI" id="CHEBI:18420"/>
    </ligand>
</feature>
<keyword evidence="2" id="KW-0460">Magnesium</keyword>
<comment type="caution">
    <text evidence="5">The sequence shown here is derived from an EMBL/GenBank/DDBJ whole genome shotgun (WGS) entry which is preliminary data.</text>
</comment>
<feature type="binding site" evidence="2">
    <location>
        <position position="54"/>
    </location>
    <ligand>
        <name>substrate</name>
    </ligand>
</feature>
<protein>
    <recommendedName>
        <fullName evidence="2">Isoprenyl transferase</fullName>
        <ecNumber evidence="2">2.5.1.-</ecNumber>
    </recommendedName>
</protein>
<accession>A0A6M1SPB9</accession>
<feature type="binding site" evidence="2">
    <location>
        <position position="224"/>
    </location>
    <ligand>
        <name>Mg(2+)</name>
        <dbReference type="ChEBI" id="CHEBI:18420"/>
    </ligand>
</feature>
<dbReference type="EC" id="2.5.1.-" evidence="2"/>
<evidence type="ECO:0000313" key="6">
    <source>
        <dbReference type="Proteomes" id="UP000473278"/>
    </source>
</evidence>
<sequence length="276" mass="31810">MKKISLTNKEQGSADKNKQADLIGLGELPEHIAIIMDGNGRWAQRRGNMRAFGHKAGVDSVRDITEACAQLGVKYLTLYAFSTENWGRPKKEVNALMRLLVRSLRKEAENLNENNIKLATIGQINRFPDACQEELKEAIELTKGNDRLHLCLALSYSGRWDITEAFKKIAEQVKQNELDPEDIDDQLISAHLSTAEIPDPDLIIRTSGEYRISNFLLWQLAYSELYITETYWPDFRRNELYEAIRAYQKRDRRFGKRISEKPQKKSSDSYVQELTQ</sequence>
<comment type="subunit">
    <text evidence="2">Homodimer.</text>
</comment>
<keyword evidence="2" id="KW-0479">Metal-binding</keyword>
<dbReference type="GO" id="GO:0045547">
    <property type="term" value="F:ditrans,polycis-polyprenyl diphosphate synthase [(2E,6E)-farnesyl diphosphate specific] activity"/>
    <property type="evidence" value="ECO:0007669"/>
    <property type="project" value="TreeGrafter"/>
</dbReference>
<dbReference type="PROSITE" id="PS01066">
    <property type="entry name" value="UPP_SYNTHASE"/>
    <property type="match status" value="1"/>
</dbReference>
<feature type="coiled-coil region" evidence="3">
    <location>
        <begin position="94"/>
        <end position="121"/>
    </location>
</feature>
<evidence type="ECO:0000256" key="3">
    <source>
        <dbReference type="SAM" id="Coils"/>
    </source>
</evidence>
<dbReference type="InterPro" id="IPR018520">
    <property type="entry name" value="UPP_synth-like_CS"/>
</dbReference>
<dbReference type="GO" id="GO:0000287">
    <property type="term" value="F:magnesium ion binding"/>
    <property type="evidence" value="ECO:0007669"/>
    <property type="project" value="UniProtKB-UniRule"/>
</dbReference>